<keyword evidence="3" id="KW-1185">Reference proteome</keyword>
<evidence type="ECO:0000313" key="3">
    <source>
        <dbReference type="Proteomes" id="UP001458880"/>
    </source>
</evidence>
<protein>
    <submittedName>
        <fullName evidence="2">Uncharacterized protein</fullName>
    </submittedName>
</protein>
<feature type="transmembrane region" description="Helical" evidence="1">
    <location>
        <begin position="127"/>
        <end position="145"/>
    </location>
</feature>
<dbReference type="InterPro" id="IPR032145">
    <property type="entry name" value="DUF4818"/>
</dbReference>
<gene>
    <name evidence="2" type="ORF">QE152_g24590</name>
</gene>
<keyword evidence="1" id="KW-0472">Membrane</keyword>
<reference evidence="2 3" key="1">
    <citation type="journal article" date="2024" name="BMC Genomics">
        <title>De novo assembly and annotation of Popillia japonica's genome with initial clues to its potential as an invasive pest.</title>
        <authorList>
            <person name="Cucini C."/>
            <person name="Boschi S."/>
            <person name="Funari R."/>
            <person name="Cardaioli E."/>
            <person name="Iannotti N."/>
            <person name="Marturano G."/>
            <person name="Paoli F."/>
            <person name="Bruttini M."/>
            <person name="Carapelli A."/>
            <person name="Frati F."/>
            <person name="Nardi F."/>
        </authorList>
    </citation>
    <scope>NUCLEOTIDE SEQUENCE [LARGE SCALE GENOMIC DNA]</scope>
    <source>
        <strain evidence="2">DMR45628</strain>
    </source>
</reference>
<dbReference type="Pfam" id="PF16089">
    <property type="entry name" value="DUF4818"/>
    <property type="match status" value="1"/>
</dbReference>
<keyword evidence="1" id="KW-0812">Transmembrane</keyword>
<comment type="caution">
    <text evidence="2">The sequence shown here is derived from an EMBL/GenBank/DDBJ whole genome shotgun (WGS) entry which is preliminary data.</text>
</comment>
<dbReference type="AlphaFoldDB" id="A0AAW1K521"/>
<keyword evidence="1" id="KW-1133">Transmembrane helix</keyword>
<evidence type="ECO:0000256" key="1">
    <source>
        <dbReference type="SAM" id="Phobius"/>
    </source>
</evidence>
<evidence type="ECO:0000313" key="2">
    <source>
        <dbReference type="EMBL" id="KAK9712992.1"/>
    </source>
</evidence>
<dbReference type="Proteomes" id="UP001458880">
    <property type="component" value="Unassembled WGS sequence"/>
</dbReference>
<accession>A0AAW1K521</accession>
<dbReference type="EMBL" id="JASPKY010000254">
    <property type="protein sequence ID" value="KAK9712992.1"/>
    <property type="molecule type" value="Genomic_DNA"/>
</dbReference>
<proteinExistence type="predicted"/>
<sequence>MGKFAPVFLAYILNCFGVNIFREATPGCEPLISCLIFLAAVFFLLWDMKLYPTSLRKPLSKCGAFAIEFLTVAFLMEHIMTDFWFPLESSLMTLLPKIAAAEEDLLKQGGWESGGIFTPLKYNGTQVIASYLLSFFFLFAVLHATRVIDIRLLTNCGPGVFAKDIAQKFNKLKKKLMKMVTRRRQVKFRLNCKSSRSKSFASSHGSSDFDDCDCNCQYEDIDDISNDDNNFEDDCISYCRSRKY</sequence>
<name>A0AAW1K521_POPJA</name>
<feature type="transmembrane region" description="Helical" evidence="1">
    <location>
        <begin position="27"/>
        <end position="46"/>
    </location>
</feature>
<feature type="transmembrane region" description="Helical" evidence="1">
    <location>
        <begin position="58"/>
        <end position="76"/>
    </location>
</feature>
<organism evidence="2 3">
    <name type="scientific">Popillia japonica</name>
    <name type="common">Japanese beetle</name>
    <dbReference type="NCBI Taxonomy" id="7064"/>
    <lineage>
        <taxon>Eukaryota</taxon>
        <taxon>Metazoa</taxon>
        <taxon>Ecdysozoa</taxon>
        <taxon>Arthropoda</taxon>
        <taxon>Hexapoda</taxon>
        <taxon>Insecta</taxon>
        <taxon>Pterygota</taxon>
        <taxon>Neoptera</taxon>
        <taxon>Endopterygota</taxon>
        <taxon>Coleoptera</taxon>
        <taxon>Polyphaga</taxon>
        <taxon>Scarabaeiformia</taxon>
        <taxon>Scarabaeidae</taxon>
        <taxon>Rutelinae</taxon>
        <taxon>Popillia</taxon>
    </lineage>
</organism>